<dbReference type="EMBL" id="GGEC01075413">
    <property type="protein sequence ID" value="MBX55897.1"/>
    <property type="molecule type" value="Transcribed_RNA"/>
</dbReference>
<organism evidence="1">
    <name type="scientific">Rhizophora mucronata</name>
    <name type="common">Asiatic mangrove</name>
    <dbReference type="NCBI Taxonomy" id="61149"/>
    <lineage>
        <taxon>Eukaryota</taxon>
        <taxon>Viridiplantae</taxon>
        <taxon>Streptophyta</taxon>
        <taxon>Embryophyta</taxon>
        <taxon>Tracheophyta</taxon>
        <taxon>Spermatophyta</taxon>
        <taxon>Magnoliopsida</taxon>
        <taxon>eudicotyledons</taxon>
        <taxon>Gunneridae</taxon>
        <taxon>Pentapetalae</taxon>
        <taxon>rosids</taxon>
        <taxon>fabids</taxon>
        <taxon>Malpighiales</taxon>
        <taxon>Rhizophoraceae</taxon>
        <taxon>Rhizophora</taxon>
    </lineage>
</organism>
<accession>A0A2P2PM89</accession>
<name>A0A2P2PM89_RHIMU</name>
<sequence length="22" mass="2589">MHTVTFNWELTLPFSFCASNEN</sequence>
<reference evidence="1" key="1">
    <citation type="submission" date="2018-02" db="EMBL/GenBank/DDBJ databases">
        <title>Rhizophora mucronata_Transcriptome.</title>
        <authorList>
            <person name="Meera S.P."/>
            <person name="Sreeshan A."/>
            <person name="Augustine A."/>
        </authorList>
    </citation>
    <scope>NUCLEOTIDE SEQUENCE</scope>
    <source>
        <tissue evidence="1">Leaf</tissue>
    </source>
</reference>
<protein>
    <submittedName>
        <fullName evidence="1">Uncharacterized protein</fullName>
    </submittedName>
</protein>
<proteinExistence type="predicted"/>
<dbReference type="AlphaFoldDB" id="A0A2P2PM89"/>
<evidence type="ECO:0000313" key="1">
    <source>
        <dbReference type="EMBL" id="MBX55897.1"/>
    </source>
</evidence>